<protein>
    <submittedName>
        <fullName evidence="1">Uncharacterized protein</fullName>
    </submittedName>
</protein>
<dbReference type="EMBL" id="JACEIK010005085">
    <property type="protein sequence ID" value="MCE0480679.1"/>
    <property type="molecule type" value="Genomic_DNA"/>
</dbReference>
<evidence type="ECO:0000313" key="1">
    <source>
        <dbReference type="EMBL" id="MCE0480679.1"/>
    </source>
</evidence>
<evidence type="ECO:0000313" key="2">
    <source>
        <dbReference type="Proteomes" id="UP000823775"/>
    </source>
</evidence>
<reference evidence="1 2" key="1">
    <citation type="journal article" date="2021" name="BMC Genomics">
        <title>Datura genome reveals duplications of psychoactive alkaloid biosynthetic genes and high mutation rate following tissue culture.</title>
        <authorList>
            <person name="Rajewski A."/>
            <person name="Carter-House D."/>
            <person name="Stajich J."/>
            <person name="Litt A."/>
        </authorList>
    </citation>
    <scope>NUCLEOTIDE SEQUENCE [LARGE SCALE GENOMIC DNA]</scope>
    <source>
        <strain evidence="1">AR-01</strain>
    </source>
</reference>
<organism evidence="1 2">
    <name type="scientific">Datura stramonium</name>
    <name type="common">Jimsonweed</name>
    <name type="synonym">Common thornapple</name>
    <dbReference type="NCBI Taxonomy" id="4076"/>
    <lineage>
        <taxon>Eukaryota</taxon>
        <taxon>Viridiplantae</taxon>
        <taxon>Streptophyta</taxon>
        <taxon>Embryophyta</taxon>
        <taxon>Tracheophyta</taxon>
        <taxon>Spermatophyta</taxon>
        <taxon>Magnoliopsida</taxon>
        <taxon>eudicotyledons</taxon>
        <taxon>Gunneridae</taxon>
        <taxon>Pentapetalae</taxon>
        <taxon>asterids</taxon>
        <taxon>lamiids</taxon>
        <taxon>Solanales</taxon>
        <taxon>Solanaceae</taxon>
        <taxon>Solanoideae</taxon>
        <taxon>Datureae</taxon>
        <taxon>Datura</taxon>
    </lineage>
</organism>
<proteinExistence type="predicted"/>
<gene>
    <name evidence="1" type="ORF">HAX54_037715</name>
</gene>
<name>A0ABS8VK63_DATST</name>
<accession>A0ABS8VK63</accession>
<comment type="caution">
    <text evidence="1">The sequence shown here is derived from an EMBL/GenBank/DDBJ whole genome shotgun (WGS) entry which is preliminary data.</text>
</comment>
<sequence>MRRHLPDAQEIYKQGLALTSKQHPRWSIQEEPQIFSSALNVVEEIKRIFIFYRFDWMAQTLEKYSVELVWEFYANYLAMMEQKAKPREKLKEWPKLKISWPQFRAPDSTVEFDY</sequence>
<dbReference type="Proteomes" id="UP000823775">
    <property type="component" value="Unassembled WGS sequence"/>
</dbReference>
<keyword evidence="2" id="KW-1185">Reference proteome</keyword>